<dbReference type="AlphaFoldDB" id="A0A1H7QHI7"/>
<evidence type="ECO:0000313" key="9">
    <source>
        <dbReference type="Proteomes" id="UP000199421"/>
    </source>
</evidence>
<dbReference type="OrthoDB" id="5694214at2"/>
<dbReference type="InterPro" id="IPR033985">
    <property type="entry name" value="SusD-like_N"/>
</dbReference>
<gene>
    <name evidence="8" type="ORF">SAMN05661044_02583</name>
</gene>
<accession>A0A1H7QHI7</accession>
<feature type="domain" description="RagB/SusD" evidence="6">
    <location>
        <begin position="334"/>
        <end position="486"/>
    </location>
</feature>
<name>A0A1H7QHI7_OLID1</name>
<dbReference type="PROSITE" id="PS51257">
    <property type="entry name" value="PROKAR_LIPOPROTEIN"/>
    <property type="match status" value="1"/>
</dbReference>
<dbReference type="GO" id="GO:0009279">
    <property type="term" value="C:cell outer membrane"/>
    <property type="evidence" value="ECO:0007669"/>
    <property type="project" value="UniProtKB-SubCell"/>
</dbReference>
<keyword evidence="9" id="KW-1185">Reference proteome</keyword>
<dbReference type="Pfam" id="PF07980">
    <property type="entry name" value="SusD_RagB"/>
    <property type="match status" value="1"/>
</dbReference>
<comment type="subcellular location">
    <subcellularLocation>
        <location evidence="1">Cell outer membrane</location>
    </subcellularLocation>
</comment>
<keyword evidence="3" id="KW-0732">Signal</keyword>
<keyword evidence="5" id="KW-0998">Cell outer membrane</keyword>
<comment type="similarity">
    <text evidence="2">Belongs to the SusD family.</text>
</comment>
<dbReference type="CDD" id="cd08977">
    <property type="entry name" value="SusD"/>
    <property type="match status" value="1"/>
</dbReference>
<dbReference type="InterPro" id="IPR012944">
    <property type="entry name" value="SusD_RagB_dom"/>
</dbReference>
<reference evidence="9" key="1">
    <citation type="submission" date="2016-10" db="EMBL/GenBank/DDBJ databases">
        <authorList>
            <person name="Varghese N."/>
            <person name="Submissions S."/>
        </authorList>
    </citation>
    <scope>NUCLEOTIDE SEQUENCE [LARGE SCALE GENOMIC DNA]</scope>
    <source>
        <strain evidence="9">DSM 18733</strain>
    </source>
</reference>
<dbReference type="Pfam" id="PF14322">
    <property type="entry name" value="SusD-like_3"/>
    <property type="match status" value="1"/>
</dbReference>
<evidence type="ECO:0000256" key="1">
    <source>
        <dbReference type="ARBA" id="ARBA00004442"/>
    </source>
</evidence>
<evidence type="ECO:0000256" key="3">
    <source>
        <dbReference type="ARBA" id="ARBA00022729"/>
    </source>
</evidence>
<sequence>MKKLIYIFSIILFTACSKTLEEVPKDRLSEENFYQTAQDAETAVNAIYAPFRELGYYGGFYMLLTESCSDYANGRGSFGPVSEYNGLDGANIGRAETIWRFAYQAILRANTVLERVPPISMDDNKKSQLLAEARFLRALAYFDLVRNWGGVPIRQSLNDPADLPRGTDAEVYNLIISDLTIASTDLPPTVSIPGRPSLWTAKTLLAYVYLTMENWEQARDTAKEVMDAGVYQLVPVSTVNDFEQVFGAGVVTSTEDVFSFKYSSLGGLGFQYLVYIHGENTLYAPFGFRTIYARETFPLIANWSDNDLRKEFNLYDSYIHRSTGALVQLPANEPYQFRKFKDLASVAVDASANDMPVLRYADVLLIYAEAANQLEGGPSPEAYDALNKIRRRAYGVDVNTSNPQVDWAGLNQQSFRDAVMQERAYEFMVEGKRWNDLKRLGSDGVRSIIQSAKGKTVSDSHFLWPIPKVEMDNNNALSPSDQNPGY</sequence>
<evidence type="ECO:0000313" key="8">
    <source>
        <dbReference type="EMBL" id="SEL47015.1"/>
    </source>
</evidence>
<dbReference type="EMBL" id="FOAF01000002">
    <property type="protein sequence ID" value="SEL47015.1"/>
    <property type="molecule type" value="Genomic_DNA"/>
</dbReference>
<dbReference type="SUPFAM" id="SSF48452">
    <property type="entry name" value="TPR-like"/>
    <property type="match status" value="1"/>
</dbReference>
<dbReference type="Gene3D" id="1.25.40.390">
    <property type="match status" value="1"/>
</dbReference>
<evidence type="ECO:0000256" key="2">
    <source>
        <dbReference type="ARBA" id="ARBA00006275"/>
    </source>
</evidence>
<organism evidence="8 9">
    <name type="scientific">Olivibacter domesticus</name>
    <name type="common">Pseudosphingobacterium domesticum</name>
    <dbReference type="NCBI Taxonomy" id="407022"/>
    <lineage>
        <taxon>Bacteria</taxon>
        <taxon>Pseudomonadati</taxon>
        <taxon>Bacteroidota</taxon>
        <taxon>Sphingobacteriia</taxon>
        <taxon>Sphingobacteriales</taxon>
        <taxon>Sphingobacteriaceae</taxon>
        <taxon>Olivibacter</taxon>
    </lineage>
</organism>
<protein>
    <submittedName>
        <fullName evidence="8">Starch-binding associating with outer membrane</fullName>
    </submittedName>
</protein>
<evidence type="ECO:0000259" key="6">
    <source>
        <dbReference type="Pfam" id="PF07980"/>
    </source>
</evidence>
<evidence type="ECO:0000256" key="4">
    <source>
        <dbReference type="ARBA" id="ARBA00023136"/>
    </source>
</evidence>
<dbReference type="Proteomes" id="UP000199421">
    <property type="component" value="Unassembled WGS sequence"/>
</dbReference>
<keyword evidence="4" id="KW-0472">Membrane</keyword>
<feature type="domain" description="SusD-like N-terminal" evidence="7">
    <location>
        <begin position="93"/>
        <end position="210"/>
    </location>
</feature>
<dbReference type="STRING" id="407022.SAMN05661044_02583"/>
<dbReference type="InterPro" id="IPR011990">
    <property type="entry name" value="TPR-like_helical_dom_sf"/>
</dbReference>
<evidence type="ECO:0000259" key="7">
    <source>
        <dbReference type="Pfam" id="PF14322"/>
    </source>
</evidence>
<evidence type="ECO:0000256" key="5">
    <source>
        <dbReference type="ARBA" id="ARBA00023237"/>
    </source>
</evidence>
<proteinExistence type="inferred from homology"/>
<dbReference type="RefSeq" id="WP_093324821.1">
    <property type="nucleotide sequence ID" value="NZ_FOAF01000002.1"/>
</dbReference>